<reference evidence="2 3" key="1">
    <citation type="journal article" date="2012" name="J. Bacteriol.">
        <title>Draft Genome Sequence of Mesorhizobium alhagi CCNWXJ12-2T, a Novel Salt-Resistant Species Isolated from the Desert of Northwestern China.</title>
        <authorList>
            <person name="Zhou M."/>
            <person name="Chen W."/>
            <person name="Chen H."/>
            <person name="Wei G."/>
        </authorList>
    </citation>
    <scope>NUCLEOTIDE SEQUENCE [LARGE SCALE GENOMIC DNA]</scope>
    <source>
        <strain evidence="2 3">CCNWXJ12-2</strain>
    </source>
</reference>
<dbReference type="GO" id="GO:0016874">
    <property type="term" value="F:ligase activity"/>
    <property type="evidence" value="ECO:0007669"/>
    <property type="project" value="UniProtKB-KW"/>
</dbReference>
<dbReference type="GO" id="GO:0008664">
    <property type="term" value="F:RNA 2',3'-cyclic 3'-phosphodiesterase activity"/>
    <property type="evidence" value="ECO:0007669"/>
    <property type="project" value="InterPro"/>
</dbReference>
<dbReference type="GO" id="GO:0004113">
    <property type="term" value="F:2',3'-cyclic-nucleotide 3'-phosphodiesterase activity"/>
    <property type="evidence" value="ECO:0007669"/>
    <property type="project" value="InterPro"/>
</dbReference>
<dbReference type="Gene3D" id="3.90.1140.10">
    <property type="entry name" value="Cyclic phosphodiesterase"/>
    <property type="match status" value="1"/>
</dbReference>
<dbReference type="Proteomes" id="UP000003250">
    <property type="component" value="Unassembled WGS sequence"/>
</dbReference>
<proteinExistence type="predicted"/>
<name>H0HZL1_9HYPH</name>
<organism evidence="2 3">
    <name type="scientific">Mesorhizobium alhagi CCNWXJ12-2</name>
    <dbReference type="NCBI Taxonomy" id="1107882"/>
    <lineage>
        <taxon>Bacteria</taxon>
        <taxon>Pseudomonadati</taxon>
        <taxon>Pseudomonadota</taxon>
        <taxon>Alphaproteobacteria</taxon>
        <taxon>Hyphomicrobiales</taxon>
        <taxon>Phyllobacteriaceae</taxon>
        <taxon>Allomesorhizobium</taxon>
    </lineage>
</organism>
<dbReference type="EMBL" id="AHAM01000254">
    <property type="protein sequence ID" value="EHK53818.1"/>
    <property type="molecule type" value="Genomic_DNA"/>
</dbReference>
<dbReference type="PANTHER" id="PTHR35561">
    <property type="entry name" value="RNA 2',3'-CYCLIC PHOSPHODIESTERASE"/>
    <property type="match status" value="1"/>
</dbReference>
<dbReference type="PANTHER" id="PTHR35561:SF1">
    <property type="entry name" value="RNA 2',3'-CYCLIC PHOSPHODIESTERASE"/>
    <property type="match status" value="1"/>
</dbReference>
<dbReference type="SUPFAM" id="SSF55144">
    <property type="entry name" value="LigT-like"/>
    <property type="match status" value="1"/>
</dbReference>
<accession>H0HZL1</accession>
<dbReference type="InterPro" id="IPR009097">
    <property type="entry name" value="Cyclic_Pdiesterase"/>
</dbReference>
<protein>
    <submittedName>
        <fullName evidence="2">2',5' RNA ligase</fullName>
    </submittedName>
</protein>
<sequence>MQTRNEIGSIPVRKAAFSRAANAWQPALPGLEIRRLDNIFFAVCPEEAAATQIHDIAKSIGVEFGLRGRLLDRLCLHLTLHGLGEFEGLPRSRIAQANDAARSISMPAFDVGFDRAMSFGTNGQNRPLVLRGSVGHAELRRLHRLLGEAMRRVGLGKRLRKSFTPHVTMLYDSRSVAERTVPPVRWTVREFVLIHSPQGHSRHHHLGRWELRG</sequence>
<dbReference type="Pfam" id="PF13563">
    <property type="entry name" value="2_5_RNA_ligase2"/>
    <property type="match status" value="1"/>
</dbReference>
<keyword evidence="1" id="KW-0378">Hydrolase</keyword>
<evidence type="ECO:0000313" key="3">
    <source>
        <dbReference type="Proteomes" id="UP000003250"/>
    </source>
</evidence>
<keyword evidence="3" id="KW-1185">Reference proteome</keyword>
<evidence type="ECO:0000256" key="1">
    <source>
        <dbReference type="ARBA" id="ARBA00022801"/>
    </source>
</evidence>
<dbReference type="InterPro" id="IPR004175">
    <property type="entry name" value="RNA_CPDase"/>
</dbReference>
<keyword evidence="2" id="KW-0436">Ligase</keyword>
<dbReference type="PATRIC" id="fig|1107882.3.peg.5465"/>
<evidence type="ECO:0000313" key="2">
    <source>
        <dbReference type="EMBL" id="EHK53818.1"/>
    </source>
</evidence>
<dbReference type="AlphaFoldDB" id="H0HZL1"/>
<gene>
    <name evidence="2" type="ORF">MAXJ12_28238</name>
</gene>